<organism evidence="1 2">
    <name type="scientific">Brachybacterium huguangmaarense</name>
    <dbReference type="NCBI Taxonomy" id="1652028"/>
    <lineage>
        <taxon>Bacteria</taxon>
        <taxon>Bacillati</taxon>
        <taxon>Actinomycetota</taxon>
        <taxon>Actinomycetes</taxon>
        <taxon>Micrococcales</taxon>
        <taxon>Dermabacteraceae</taxon>
        <taxon>Brachybacterium</taxon>
    </lineage>
</organism>
<dbReference type="Proteomes" id="UP001164305">
    <property type="component" value="Chromosome"/>
</dbReference>
<proteinExistence type="predicted"/>
<reference evidence="1" key="1">
    <citation type="submission" date="2022-10" db="EMBL/GenBank/DDBJ databases">
        <title>Whole-Genome Sequencing of Brachybacterium huguangmaarense BRM-3, Isolated from Betula schmidtii.</title>
        <authorList>
            <person name="Haam D."/>
        </authorList>
    </citation>
    <scope>NUCLEOTIDE SEQUENCE</scope>
    <source>
        <strain evidence="1">BRM-3</strain>
    </source>
</reference>
<accession>A0ABY6FZG7</accession>
<evidence type="ECO:0000313" key="2">
    <source>
        <dbReference type="Proteomes" id="UP001164305"/>
    </source>
</evidence>
<protein>
    <submittedName>
        <fullName evidence="1">SPOR domain-containing protein</fullName>
    </submittedName>
</protein>
<sequence>MDYYFNLETKQVEEGPQSPSNELMGPYATREEAARALQIAAQRNESWDDEDAAWKGEQG</sequence>
<keyword evidence="2" id="KW-1185">Reference proteome</keyword>
<gene>
    <name evidence="1" type="ORF">BRM3_11670</name>
</gene>
<dbReference type="EMBL" id="CP107020">
    <property type="protein sequence ID" value="UYG16262.1"/>
    <property type="molecule type" value="Genomic_DNA"/>
</dbReference>
<name>A0ABY6FZG7_9MICO</name>
<dbReference type="RefSeq" id="WP_263593475.1">
    <property type="nucleotide sequence ID" value="NZ_CP107020.1"/>
</dbReference>
<evidence type="ECO:0000313" key="1">
    <source>
        <dbReference type="EMBL" id="UYG16262.1"/>
    </source>
</evidence>